<organism evidence="1 2">
    <name type="scientific">Neotabrizicola shimadae</name>
    <dbReference type="NCBI Taxonomy" id="2807096"/>
    <lineage>
        <taxon>Bacteria</taxon>
        <taxon>Pseudomonadati</taxon>
        <taxon>Pseudomonadota</taxon>
        <taxon>Alphaproteobacteria</taxon>
        <taxon>Rhodobacterales</taxon>
        <taxon>Paracoccaceae</taxon>
        <taxon>Neotabrizicola</taxon>
    </lineage>
</organism>
<dbReference type="RefSeq" id="WP_220660679.1">
    <property type="nucleotide sequence ID" value="NZ_CP069370.1"/>
</dbReference>
<accession>A0A8G1EBT2</accession>
<evidence type="ECO:0000313" key="1">
    <source>
        <dbReference type="EMBL" id="QYZ68456.1"/>
    </source>
</evidence>
<gene>
    <name evidence="1" type="ORF">JO391_11725</name>
</gene>
<dbReference type="AlphaFoldDB" id="A0A8G1EBT2"/>
<dbReference type="Gene3D" id="3.40.190.290">
    <property type="match status" value="1"/>
</dbReference>
<dbReference type="KEGG" id="nsm:JO391_11725"/>
<keyword evidence="2" id="KW-1185">Reference proteome</keyword>
<evidence type="ECO:0000313" key="2">
    <source>
        <dbReference type="Proteomes" id="UP000826300"/>
    </source>
</evidence>
<proteinExistence type="predicted"/>
<dbReference type="Proteomes" id="UP000826300">
    <property type="component" value="Chromosome"/>
</dbReference>
<reference evidence="1" key="1">
    <citation type="submission" date="2021-02" db="EMBL/GenBank/DDBJ databases">
        <title>Rhodobacter shimadae sp. nov., an aerobic anoxygenic phototrophic bacterium isolated from a hot spring.</title>
        <authorList>
            <person name="Muramatsu S."/>
            <person name="Haruta S."/>
            <person name="Hirose S."/>
            <person name="Hanada S."/>
        </authorList>
    </citation>
    <scope>NUCLEOTIDE SEQUENCE</scope>
    <source>
        <strain evidence="1">N10</strain>
    </source>
</reference>
<dbReference type="EMBL" id="CP069370">
    <property type="protein sequence ID" value="QYZ68456.1"/>
    <property type="molecule type" value="Genomic_DNA"/>
</dbReference>
<protein>
    <submittedName>
        <fullName evidence="1">Uncharacterized protein</fullName>
    </submittedName>
</protein>
<sequence length="63" mass="6683">MGWALNRDTLARPHLATGALVDLSPGAPTEVPLHRQITRLAERALAPLTRAVMEAARGALVTS</sequence>
<name>A0A8G1EBT2_9RHOB</name>